<dbReference type="RefSeq" id="WP_045252848.1">
    <property type="nucleotide sequence ID" value="NZ_CP031425.1"/>
</dbReference>
<dbReference type="SUPFAM" id="SSF55144">
    <property type="entry name" value="LigT-like"/>
    <property type="match status" value="1"/>
</dbReference>
<name>A0A0F0KZU0_9MICO</name>
<keyword evidence="2" id="KW-1185">Reference proteome</keyword>
<accession>A0A0F0KZU0</accession>
<gene>
    <name evidence="1" type="ORF">RN50_00400</name>
</gene>
<protein>
    <recommendedName>
        <fullName evidence="3">2'-5' RNA ligase family protein</fullName>
    </recommendedName>
</protein>
<proteinExistence type="predicted"/>
<organism evidence="1 2">
    <name type="scientific">Microbacterium foliorum</name>
    <dbReference type="NCBI Taxonomy" id="104336"/>
    <lineage>
        <taxon>Bacteria</taxon>
        <taxon>Bacillati</taxon>
        <taxon>Actinomycetota</taxon>
        <taxon>Actinomycetes</taxon>
        <taxon>Micrococcales</taxon>
        <taxon>Microbacteriaceae</taxon>
        <taxon>Microbacterium</taxon>
    </lineage>
</organism>
<sequence>MHEPEPQRSPSSIELLFDTEADVAIRAEWDALAAAGMSSLAAHTSASNRPHLTLVARVGLPTLGAEVFDGIPSFPLTLGAPLLFGCGDRRVLARSIVPTGELLALRSLVHGAVGPGADAPHTAPGEWMPHVALARRLRVADLAAALDLVGGDIAAHARVVRHWDPATASITTLAELPPRRASAR</sequence>
<evidence type="ECO:0000313" key="2">
    <source>
        <dbReference type="Proteomes" id="UP000033572"/>
    </source>
</evidence>
<dbReference type="Pfam" id="PF13563">
    <property type="entry name" value="2_5_RNA_ligase2"/>
    <property type="match status" value="1"/>
</dbReference>
<dbReference type="Proteomes" id="UP000033572">
    <property type="component" value="Unassembled WGS sequence"/>
</dbReference>
<evidence type="ECO:0008006" key="3">
    <source>
        <dbReference type="Google" id="ProtNLM"/>
    </source>
</evidence>
<dbReference type="PATRIC" id="fig|104336.4.peg.419"/>
<dbReference type="Gene3D" id="3.90.1140.10">
    <property type="entry name" value="Cyclic phosphodiesterase"/>
    <property type="match status" value="1"/>
</dbReference>
<dbReference type="EMBL" id="JYIU01000026">
    <property type="protein sequence ID" value="KJL25630.1"/>
    <property type="molecule type" value="Genomic_DNA"/>
</dbReference>
<dbReference type="AlphaFoldDB" id="A0A0F0KZU0"/>
<dbReference type="InterPro" id="IPR009097">
    <property type="entry name" value="Cyclic_Pdiesterase"/>
</dbReference>
<dbReference type="GeneID" id="94445917"/>
<comment type="caution">
    <text evidence="1">The sequence shown here is derived from an EMBL/GenBank/DDBJ whole genome shotgun (WGS) entry which is preliminary data.</text>
</comment>
<reference evidence="1 2" key="1">
    <citation type="submission" date="2015-02" db="EMBL/GenBank/DDBJ databases">
        <title>Draft genome sequences of ten Microbacterium spp. with emphasis on heavy metal contaminated environments.</title>
        <authorList>
            <person name="Corretto E."/>
        </authorList>
    </citation>
    <scope>NUCLEOTIDE SEQUENCE [LARGE SCALE GENOMIC DNA]</scope>
    <source>
        <strain evidence="1 2">DSM 12966</strain>
    </source>
</reference>
<evidence type="ECO:0000313" key="1">
    <source>
        <dbReference type="EMBL" id="KJL25630.1"/>
    </source>
</evidence>